<dbReference type="PANTHER" id="PTHR34001">
    <property type="entry name" value="BLL7405 PROTEIN"/>
    <property type="match status" value="1"/>
</dbReference>
<dbReference type="InterPro" id="IPR027385">
    <property type="entry name" value="Beta-barrel_OMP"/>
</dbReference>
<dbReference type="AlphaFoldDB" id="A0A545SM69"/>
<keyword evidence="2 5" id="KW-0732">Signal</keyword>
<dbReference type="Proteomes" id="UP000315816">
    <property type="component" value="Unassembled WGS sequence"/>
</dbReference>
<dbReference type="SUPFAM" id="SSF56925">
    <property type="entry name" value="OMPA-like"/>
    <property type="match status" value="1"/>
</dbReference>
<feature type="domain" description="Outer membrane protein beta-barrel" evidence="6">
    <location>
        <begin position="44"/>
        <end position="238"/>
    </location>
</feature>
<sequence length="238" mass="25613">MMKAASIFTALSSLIISGAAQAGNLQDPTVEAPVEVIPYEDPHPWQGAYVGATLGYVLPGDDRIGITSRSGAGFGLGNLHIGGKMAGLRAGYRWQLAQFVFGPELSYEAGPVEDAFVNGNSGAYTELNHAMSLRLKAGSVWKVFNSFVYGTVGFSRAEFDYVVAGNPIQGPVAFNETYSTNGYILGLGFERPISDRLTVTGEYEYTNFGKDELTDSFGNTTLATPLFHTFKLGVNYNF</sequence>
<comment type="caution">
    <text evidence="7">The sequence shown here is derived from an EMBL/GenBank/DDBJ whole genome shotgun (WGS) entry which is preliminary data.</text>
</comment>
<organism evidence="7 8">
    <name type="scientific">Aliiroseovarius halocynthiae</name>
    <dbReference type="NCBI Taxonomy" id="985055"/>
    <lineage>
        <taxon>Bacteria</taxon>
        <taxon>Pseudomonadati</taxon>
        <taxon>Pseudomonadota</taxon>
        <taxon>Alphaproteobacteria</taxon>
        <taxon>Rhodobacterales</taxon>
        <taxon>Paracoccaceae</taxon>
        <taxon>Aliiroseovarius</taxon>
    </lineage>
</organism>
<accession>A0A545SM69</accession>
<dbReference type="Pfam" id="PF13505">
    <property type="entry name" value="OMP_b-brl"/>
    <property type="match status" value="1"/>
</dbReference>
<dbReference type="GO" id="GO:0019867">
    <property type="term" value="C:outer membrane"/>
    <property type="evidence" value="ECO:0007669"/>
    <property type="project" value="InterPro"/>
</dbReference>
<dbReference type="RefSeq" id="WP_142854672.1">
    <property type="nucleotide sequence ID" value="NZ_FXWW01000007.1"/>
</dbReference>
<evidence type="ECO:0000313" key="7">
    <source>
        <dbReference type="EMBL" id="TQV66057.1"/>
    </source>
</evidence>
<protein>
    <submittedName>
        <fullName evidence="7">Porin family protein</fullName>
    </submittedName>
</protein>
<dbReference type="InterPro" id="IPR006315">
    <property type="entry name" value="OM_autotransptr_brl_dom"/>
</dbReference>
<proteinExistence type="inferred from homology"/>
<evidence type="ECO:0000256" key="4">
    <source>
        <dbReference type="ARBA" id="ARBA00038306"/>
    </source>
</evidence>
<keyword evidence="3" id="KW-0472">Membrane</keyword>
<evidence type="ECO:0000313" key="8">
    <source>
        <dbReference type="Proteomes" id="UP000315816"/>
    </source>
</evidence>
<dbReference type="OrthoDB" id="9815357at2"/>
<dbReference type="PANTHER" id="PTHR34001:SF3">
    <property type="entry name" value="BLL7405 PROTEIN"/>
    <property type="match status" value="1"/>
</dbReference>
<gene>
    <name evidence="7" type="ORF">FIL88_14905</name>
</gene>
<dbReference type="InterPro" id="IPR051692">
    <property type="entry name" value="OMP-like"/>
</dbReference>
<keyword evidence="8" id="KW-1185">Reference proteome</keyword>
<feature type="chain" id="PRO_5021867330" evidence="5">
    <location>
        <begin position="23"/>
        <end position="238"/>
    </location>
</feature>
<dbReference type="NCBIfam" id="TIGR01414">
    <property type="entry name" value="autotrans_barl"/>
    <property type="match status" value="1"/>
</dbReference>
<feature type="signal peptide" evidence="5">
    <location>
        <begin position="1"/>
        <end position="22"/>
    </location>
</feature>
<comment type="similarity">
    <text evidence="4">Belongs to the Omp25/RopB family.</text>
</comment>
<dbReference type="InterPro" id="IPR011250">
    <property type="entry name" value="OMP/PagP_B-barrel"/>
</dbReference>
<reference evidence="7 8" key="1">
    <citation type="submission" date="2019-06" db="EMBL/GenBank/DDBJ databases">
        <title>A novel species of marine bacteria.</title>
        <authorList>
            <person name="Wang Y."/>
        </authorList>
    </citation>
    <scope>NUCLEOTIDE SEQUENCE [LARGE SCALE GENOMIC DNA]</scope>
    <source>
        <strain evidence="7 8">MA1-10</strain>
    </source>
</reference>
<evidence type="ECO:0000259" key="6">
    <source>
        <dbReference type="Pfam" id="PF13505"/>
    </source>
</evidence>
<comment type="subcellular location">
    <subcellularLocation>
        <location evidence="1">Membrane</location>
    </subcellularLocation>
</comment>
<evidence type="ECO:0000256" key="3">
    <source>
        <dbReference type="ARBA" id="ARBA00023136"/>
    </source>
</evidence>
<dbReference type="EMBL" id="VICH01000012">
    <property type="protein sequence ID" value="TQV66057.1"/>
    <property type="molecule type" value="Genomic_DNA"/>
</dbReference>
<dbReference type="Gene3D" id="2.40.160.20">
    <property type="match status" value="1"/>
</dbReference>
<evidence type="ECO:0000256" key="1">
    <source>
        <dbReference type="ARBA" id="ARBA00004370"/>
    </source>
</evidence>
<name>A0A545SM69_9RHOB</name>
<evidence type="ECO:0000256" key="5">
    <source>
        <dbReference type="SAM" id="SignalP"/>
    </source>
</evidence>
<evidence type="ECO:0000256" key="2">
    <source>
        <dbReference type="ARBA" id="ARBA00022729"/>
    </source>
</evidence>